<organism evidence="2 3">
    <name type="scientific">Nonomuraea typhae</name>
    <dbReference type="NCBI Taxonomy" id="2603600"/>
    <lineage>
        <taxon>Bacteria</taxon>
        <taxon>Bacillati</taxon>
        <taxon>Actinomycetota</taxon>
        <taxon>Actinomycetes</taxon>
        <taxon>Streptosporangiales</taxon>
        <taxon>Streptosporangiaceae</taxon>
        <taxon>Nonomuraea</taxon>
    </lineage>
</organism>
<comment type="caution">
    <text evidence="2">The sequence shown here is derived from an EMBL/GenBank/DDBJ whole genome shotgun (WGS) entry which is preliminary data.</text>
</comment>
<proteinExistence type="predicted"/>
<keyword evidence="1" id="KW-0472">Membrane</keyword>
<gene>
    <name evidence="2" type="ORF">ACIBG2_16165</name>
</gene>
<evidence type="ECO:0000313" key="2">
    <source>
        <dbReference type="EMBL" id="MFI6498923.1"/>
    </source>
</evidence>
<dbReference type="InterPro" id="IPR036737">
    <property type="entry name" value="OmpA-like_sf"/>
</dbReference>
<dbReference type="SUPFAM" id="SSF48452">
    <property type="entry name" value="TPR-like"/>
    <property type="match status" value="1"/>
</dbReference>
<dbReference type="Gene3D" id="3.30.1330.60">
    <property type="entry name" value="OmpA-like domain"/>
    <property type="match status" value="1"/>
</dbReference>
<dbReference type="Gene3D" id="1.25.40.10">
    <property type="entry name" value="Tetratricopeptide repeat domain"/>
    <property type="match status" value="1"/>
</dbReference>
<evidence type="ECO:0000313" key="3">
    <source>
        <dbReference type="Proteomes" id="UP001612741"/>
    </source>
</evidence>
<dbReference type="InterPro" id="IPR011990">
    <property type="entry name" value="TPR-like_helical_dom_sf"/>
</dbReference>
<accession>A0ABW7YSM7</accession>
<protein>
    <recommendedName>
        <fullName evidence="4">OmpA-like domain-containing protein</fullName>
    </recommendedName>
</protein>
<name>A0ABW7YSM7_9ACTN</name>
<keyword evidence="3" id="KW-1185">Reference proteome</keyword>
<dbReference type="SUPFAM" id="SSF103088">
    <property type="entry name" value="OmpA-like"/>
    <property type="match status" value="1"/>
</dbReference>
<reference evidence="2 3" key="1">
    <citation type="submission" date="2024-10" db="EMBL/GenBank/DDBJ databases">
        <title>The Natural Products Discovery Center: Release of the First 8490 Sequenced Strains for Exploring Actinobacteria Biosynthetic Diversity.</title>
        <authorList>
            <person name="Kalkreuter E."/>
            <person name="Kautsar S.A."/>
            <person name="Yang D."/>
            <person name="Bader C.D."/>
            <person name="Teijaro C.N."/>
            <person name="Fluegel L."/>
            <person name="Davis C.M."/>
            <person name="Simpson J.R."/>
            <person name="Lauterbach L."/>
            <person name="Steele A.D."/>
            <person name="Gui C."/>
            <person name="Meng S."/>
            <person name="Li G."/>
            <person name="Viehrig K."/>
            <person name="Ye F."/>
            <person name="Su P."/>
            <person name="Kiefer A.F."/>
            <person name="Nichols A."/>
            <person name="Cepeda A.J."/>
            <person name="Yan W."/>
            <person name="Fan B."/>
            <person name="Jiang Y."/>
            <person name="Adhikari A."/>
            <person name="Zheng C.-J."/>
            <person name="Schuster L."/>
            <person name="Cowan T.M."/>
            <person name="Smanski M.J."/>
            <person name="Chevrette M.G."/>
            <person name="De Carvalho L.P.S."/>
            <person name="Shen B."/>
        </authorList>
    </citation>
    <scope>NUCLEOTIDE SEQUENCE [LARGE SCALE GENOMIC DNA]</scope>
    <source>
        <strain evidence="2 3">NPDC050545</strain>
    </source>
</reference>
<keyword evidence="1" id="KW-1133">Transmembrane helix</keyword>
<dbReference type="Proteomes" id="UP001612741">
    <property type="component" value="Unassembled WGS sequence"/>
</dbReference>
<evidence type="ECO:0000256" key="1">
    <source>
        <dbReference type="SAM" id="Phobius"/>
    </source>
</evidence>
<evidence type="ECO:0008006" key="4">
    <source>
        <dbReference type="Google" id="ProtNLM"/>
    </source>
</evidence>
<feature type="transmembrane region" description="Helical" evidence="1">
    <location>
        <begin position="118"/>
        <end position="139"/>
    </location>
</feature>
<dbReference type="EMBL" id="JBITGY010000004">
    <property type="protein sequence ID" value="MFI6498923.1"/>
    <property type="molecule type" value="Genomic_DNA"/>
</dbReference>
<dbReference type="RefSeq" id="WP_397082156.1">
    <property type="nucleotide sequence ID" value="NZ_JBITGY010000004.1"/>
</dbReference>
<sequence length="314" mass="32471">MSLTKPDALRAVRTEITIDWARASARSGDLDEALRLLRELDAGGEADAAALDLLARVHAQRGEFAEADACWSRLQDGTGVSGVTGVFGGAAEAGRRTIADITAGRRPALAPWRPARSALAGVSLVAVLAAGAVIAISAVTGPSAPADAGGPAAPPSWQATVTDAPERRIRAARDERRAKALDRAKRRLAIPGVRVRQDGGSLRVTFVNGLFLPDGTRPVPSRRALLGRIGERLPGRGMAITVIGHAVAVPGGPAKGGSAVALARAQAVAQELAAAGRLPLTAFTLATADQREGPYRDDARNRTVTIRITPRGTG</sequence>
<keyword evidence="1" id="KW-0812">Transmembrane</keyword>